<dbReference type="PANTHER" id="PTHR32552">
    <property type="entry name" value="FERRICHROME IRON RECEPTOR-RELATED"/>
    <property type="match status" value="1"/>
</dbReference>
<dbReference type="GO" id="GO:0015675">
    <property type="term" value="P:nickel cation transport"/>
    <property type="evidence" value="ECO:0007669"/>
    <property type="project" value="UniProtKB-KW"/>
</dbReference>
<evidence type="ECO:0000256" key="12">
    <source>
        <dbReference type="ARBA" id="ARBA00023077"/>
    </source>
</evidence>
<dbReference type="EMBL" id="CP076683">
    <property type="protein sequence ID" value="QWV16199.1"/>
    <property type="molecule type" value="Genomic_DNA"/>
</dbReference>
<keyword evidence="13" id="KW-0921">Nickel transport</keyword>
<dbReference type="AlphaFoldDB" id="A0A365PSL9"/>
<keyword evidence="11" id="KW-0406">Ion transport</keyword>
<dbReference type="GO" id="GO:0015891">
    <property type="term" value="P:siderophore transport"/>
    <property type="evidence" value="ECO:0007669"/>
    <property type="project" value="InterPro"/>
</dbReference>
<evidence type="ECO:0000256" key="5">
    <source>
        <dbReference type="ARBA" id="ARBA00022496"/>
    </source>
</evidence>
<dbReference type="GO" id="GO:0015344">
    <property type="term" value="F:siderophore uptake transmembrane transporter activity"/>
    <property type="evidence" value="ECO:0007669"/>
    <property type="project" value="TreeGrafter"/>
</dbReference>
<dbReference type="Proteomes" id="UP000252554">
    <property type="component" value="Unassembled WGS sequence"/>
</dbReference>
<evidence type="ECO:0000256" key="19">
    <source>
        <dbReference type="PROSITE-ProRule" id="PRU01360"/>
    </source>
</evidence>
<evidence type="ECO:0000313" key="27">
    <source>
        <dbReference type="Proteomes" id="UP000683436"/>
    </source>
</evidence>
<evidence type="ECO:0000256" key="11">
    <source>
        <dbReference type="ARBA" id="ARBA00023065"/>
    </source>
</evidence>
<dbReference type="Gene3D" id="2.170.130.10">
    <property type="entry name" value="TonB-dependent receptor, plug domain"/>
    <property type="match status" value="1"/>
</dbReference>
<reference evidence="25 26" key="1">
    <citation type="submission" date="2018-06" db="EMBL/GenBank/DDBJ databases">
        <title>Whole genome sequencing of four bacterial strains from South Shetland trench revealing bio-synthetic gene clusters.</title>
        <authorList>
            <person name="Abdel-Mageed W.M."/>
            <person name="Lehri B."/>
            <person name="Jarmusch S.A."/>
            <person name="Miranda K."/>
            <person name="Goodfellow M."/>
            <person name="Jaspars M."/>
            <person name="Karlyshev A.V."/>
        </authorList>
    </citation>
    <scope>NUCLEOTIDE SEQUENCE [LARGE SCALE GENOMIC DNA]</scope>
    <source>
        <strain evidence="25 26">SST2</strain>
    </source>
</reference>
<keyword evidence="16 19" id="KW-0998">Cell outer membrane</keyword>
<keyword evidence="6" id="KW-0533">Nickel</keyword>
<dbReference type="FunFam" id="2.40.170.20:FF:000005">
    <property type="entry name" value="TonB-dependent siderophore receptor"/>
    <property type="match status" value="1"/>
</dbReference>
<feature type="chain" id="PRO_5016570558" description="Metal-pseudopaline receptor CntO" evidence="21">
    <location>
        <begin position="33"/>
        <end position="719"/>
    </location>
</feature>
<comment type="subcellular location">
    <subcellularLocation>
        <location evidence="1 19">Cell outer membrane</location>
        <topology evidence="1 19">Multi-pass membrane protein</topology>
    </subcellularLocation>
</comment>
<dbReference type="PANTHER" id="PTHR32552:SF68">
    <property type="entry name" value="FERRICHROME OUTER MEMBRANE TRANSPORTER_PHAGE RECEPTOR"/>
    <property type="match status" value="1"/>
</dbReference>
<evidence type="ECO:0000256" key="16">
    <source>
        <dbReference type="ARBA" id="ARBA00023237"/>
    </source>
</evidence>
<keyword evidence="7 19" id="KW-0812">Transmembrane</keyword>
<keyword evidence="14 19" id="KW-0472">Membrane</keyword>
<dbReference type="Pfam" id="PF00593">
    <property type="entry name" value="TonB_dep_Rec_b-barrel"/>
    <property type="match status" value="1"/>
</dbReference>
<evidence type="ECO:0000256" key="17">
    <source>
        <dbReference type="ARBA" id="ARBA00056786"/>
    </source>
</evidence>
<dbReference type="GO" id="GO:0038023">
    <property type="term" value="F:signaling receptor activity"/>
    <property type="evidence" value="ECO:0007669"/>
    <property type="project" value="InterPro"/>
</dbReference>
<feature type="signal peptide" evidence="21">
    <location>
        <begin position="1"/>
        <end position="32"/>
    </location>
</feature>
<sequence>MTHHPSLRPLLTALRAASVAIPAASLSTVALAQALEERPRVDASTFELPAQDVVASEAERGDGPVDGYVATRTQTGTKTDTPILQIPQSISVITAERMRDQDALTLQDALRYTAGVRGEAYGLDSRGDFALIRGTSPVLFLDGLQQSFGSYTNTRTDPFTLERIEVLKGPSSMLYGQSPVGGLVNQVSKRPREDQKTHLQLQYGKNDHKQIAVDTTGPLTEDNSLLYRVVAIAGESGSQVNYVDSERMVLMPSITWRPTDDIEWTLLANVQRDDSVPSSMFLPHRGTVLDAPYGQFDTDLFVGEPNYDEYDTEQLALTSQVSWRLDDVWTLRQNLRYQESEVSYQQIYGNFRPLALNADNRTLNRIYYGAKTEVDAWVADHNAQALFDTGPIQHTLLIGSDYQHADSRQKRAGGSATQLDLYDPVYGTFDPSIVTYTDQPDQTIAQQGLYVQDQLKYERWLLTLGMRKDWADNRTEGGTRQKDDAVTGRVGLTYLFDNGVAPYLSYSESFLPTIGLDADGESFKPREGEQWELGVKYQPVASQSIYTAAVFDLRELNRQMPDPIRPNNTVQTGEVRIRGLELEALTAITPMWDLIATYTHLDTEVVKGSSAEEGARIASIPEHMASLWSQHRFSLFGVSGFEAGAGARYVGASWDGRDTLKTPSTTLFDAMLGYRYQDWAFRLNATNLEDETYYTTCLARGDCFVGNRRTVVGTVSYSF</sequence>
<evidence type="ECO:0000256" key="8">
    <source>
        <dbReference type="ARBA" id="ARBA00022729"/>
    </source>
</evidence>
<evidence type="ECO:0000313" key="24">
    <source>
        <dbReference type="EMBL" id="QWV16199.1"/>
    </source>
</evidence>
<evidence type="ECO:0000259" key="22">
    <source>
        <dbReference type="Pfam" id="PF00593"/>
    </source>
</evidence>
<accession>A0A365PSL9</accession>
<dbReference type="InterPro" id="IPR010105">
    <property type="entry name" value="TonB_sidphr_rcpt"/>
</dbReference>
<dbReference type="GO" id="GO:0009279">
    <property type="term" value="C:cell outer membrane"/>
    <property type="evidence" value="ECO:0007669"/>
    <property type="project" value="UniProtKB-SubCell"/>
</dbReference>
<dbReference type="InterPro" id="IPR012910">
    <property type="entry name" value="Plug_dom"/>
</dbReference>
<dbReference type="NCBIfam" id="TIGR01783">
    <property type="entry name" value="TonB-siderophor"/>
    <property type="match status" value="1"/>
</dbReference>
<evidence type="ECO:0000313" key="25">
    <source>
        <dbReference type="EMBL" id="RBA55286.1"/>
    </source>
</evidence>
<keyword evidence="4 19" id="KW-1134">Transmembrane beta strand</keyword>
<evidence type="ECO:0000256" key="18">
    <source>
        <dbReference type="ARBA" id="ARBA00072467"/>
    </source>
</evidence>
<keyword evidence="5" id="KW-0410">Iron transport</keyword>
<keyword evidence="8 21" id="KW-0732">Signal</keyword>
<keyword evidence="10" id="KW-0408">Iron</keyword>
<keyword evidence="27" id="KW-1185">Reference proteome</keyword>
<dbReference type="GO" id="GO:0006829">
    <property type="term" value="P:zinc ion transport"/>
    <property type="evidence" value="ECO:0007669"/>
    <property type="project" value="UniProtKB-KW"/>
</dbReference>
<dbReference type="InterPro" id="IPR037066">
    <property type="entry name" value="Plug_dom_sf"/>
</dbReference>
<dbReference type="SUPFAM" id="SSF56935">
    <property type="entry name" value="Porins"/>
    <property type="match status" value="1"/>
</dbReference>
<name>A0A365PSL9_9GAMM</name>
<evidence type="ECO:0000256" key="15">
    <source>
        <dbReference type="ARBA" id="ARBA00023170"/>
    </source>
</evidence>
<evidence type="ECO:0000256" key="4">
    <source>
        <dbReference type="ARBA" id="ARBA00022452"/>
    </source>
</evidence>
<dbReference type="RefSeq" id="WP_128121100.1">
    <property type="nucleotide sequence ID" value="NZ_CP076683.1"/>
</dbReference>
<keyword evidence="12 20" id="KW-0798">TonB box</keyword>
<dbReference type="PROSITE" id="PS52016">
    <property type="entry name" value="TONB_DEPENDENT_REC_3"/>
    <property type="match status" value="1"/>
</dbReference>
<evidence type="ECO:0000256" key="20">
    <source>
        <dbReference type="RuleBase" id="RU003357"/>
    </source>
</evidence>
<keyword evidence="9" id="KW-0862">Zinc</keyword>
<evidence type="ECO:0000256" key="1">
    <source>
        <dbReference type="ARBA" id="ARBA00004571"/>
    </source>
</evidence>
<keyword evidence="9" id="KW-0864">Zinc transport</keyword>
<evidence type="ECO:0000256" key="6">
    <source>
        <dbReference type="ARBA" id="ARBA00022596"/>
    </source>
</evidence>
<evidence type="ECO:0000313" key="26">
    <source>
        <dbReference type="Proteomes" id="UP000252554"/>
    </source>
</evidence>
<gene>
    <name evidence="25" type="ORF">DQ403_16100</name>
    <name evidence="24" type="ORF">KQ248_17025</name>
</gene>
<dbReference type="InterPro" id="IPR000531">
    <property type="entry name" value="Beta-barrel_TonB"/>
</dbReference>
<reference evidence="24 27" key="2">
    <citation type="submission" date="2021-06" db="EMBL/GenBank/DDBJ databases">
        <title>Microbial metabolic specificity influences pelagic lipid remineralization.</title>
        <authorList>
            <person name="Behrendt L."/>
            <person name="Hunter J.E."/>
            <person name="Alcolombri U."/>
            <person name="Smriga S."/>
            <person name="Mincer T."/>
            <person name="Lowenstein D.P."/>
            <person name="Peaudecerf F.J."/>
            <person name="Fernandez V.I."/>
            <person name="Fredricks H."/>
            <person name="Almblad H."/>
            <person name="Harrison J.J."/>
            <person name="Stocker R."/>
            <person name="Van Mooy B.A.S."/>
        </authorList>
    </citation>
    <scope>NUCLEOTIDE SEQUENCE [LARGE SCALE GENOMIC DNA]</scope>
    <source>
        <strain evidence="24 27">A252</strain>
    </source>
</reference>
<keyword evidence="15 25" id="KW-0675">Receptor</keyword>
<dbReference type="EMBL" id="QNTV01000013">
    <property type="protein sequence ID" value="RBA55286.1"/>
    <property type="molecule type" value="Genomic_DNA"/>
</dbReference>
<feature type="domain" description="TonB-dependent receptor plug" evidence="23">
    <location>
        <begin position="84"/>
        <end position="182"/>
    </location>
</feature>
<evidence type="ECO:0000256" key="3">
    <source>
        <dbReference type="ARBA" id="ARBA00022448"/>
    </source>
</evidence>
<evidence type="ECO:0000256" key="2">
    <source>
        <dbReference type="ARBA" id="ARBA00009810"/>
    </source>
</evidence>
<evidence type="ECO:0000256" key="14">
    <source>
        <dbReference type="ARBA" id="ARBA00023136"/>
    </source>
</evidence>
<evidence type="ECO:0000256" key="10">
    <source>
        <dbReference type="ARBA" id="ARBA00023004"/>
    </source>
</evidence>
<keyword evidence="3 19" id="KW-0813">Transport</keyword>
<dbReference type="InterPro" id="IPR036942">
    <property type="entry name" value="Beta-barrel_TonB_sf"/>
</dbReference>
<evidence type="ECO:0000256" key="13">
    <source>
        <dbReference type="ARBA" id="ARBA00023112"/>
    </source>
</evidence>
<dbReference type="Pfam" id="PF07715">
    <property type="entry name" value="Plug"/>
    <property type="match status" value="1"/>
</dbReference>
<dbReference type="Proteomes" id="UP000683436">
    <property type="component" value="Chromosome"/>
</dbReference>
<protein>
    <recommendedName>
        <fullName evidence="18">Metal-pseudopaline receptor CntO</fullName>
    </recommendedName>
</protein>
<comment type="similarity">
    <text evidence="2 19 20">Belongs to the TonB-dependent receptor family.</text>
</comment>
<dbReference type="FunFam" id="2.170.130.10:FF:000001">
    <property type="entry name" value="Catecholate siderophore TonB-dependent receptor"/>
    <property type="match status" value="1"/>
</dbReference>
<evidence type="ECO:0000259" key="23">
    <source>
        <dbReference type="Pfam" id="PF07715"/>
    </source>
</evidence>
<dbReference type="InterPro" id="IPR039426">
    <property type="entry name" value="TonB-dep_rcpt-like"/>
</dbReference>
<dbReference type="CDD" id="cd01347">
    <property type="entry name" value="ligand_gated_channel"/>
    <property type="match status" value="1"/>
</dbReference>
<proteinExistence type="inferred from homology"/>
<comment type="function">
    <text evidence="17">Transports the metallophore pseudopaline, which is involved in the acquisition of nickel and zinc, and thus enables bacterial growth inside the host, where metal access is limited. Is probably involved in the import of pseudopaline-metal complexes.</text>
</comment>
<organism evidence="25 26">
    <name type="scientific">Stutzerimonas zhaodongensis</name>
    <dbReference type="NCBI Taxonomy" id="1176257"/>
    <lineage>
        <taxon>Bacteria</taxon>
        <taxon>Pseudomonadati</taxon>
        <taxon>Pseudomonadota</taxon>
        <taxon>Gammaproteobacteria</taxon>
        <taxon>Pseudomonadales</taxon>
        <taxon>Pseudomonadaceae</taxon>
        <taxon>Stutzerimonas</taxon>
    </lineage>
</organism>
<dbReference type="Gene3D" id="2.40.170.20">
    <property type="entry name" value="TonB-dependent receptor, beta-barrel domain"/>
    <property type="match status" value="1"/>
</dbReference>
<evidence type="ECO:0000256" key="7">
    <source>
        <dbReference type="ARBA" id="ARBA00022692"/>
    </source>
</evidence>
<evidence type="ECO:0000256" key="21">
    <source>
        <dbReference type="SAM" id="SignalP"/>
    </source>
</evidence>
<evidence type="ECO:0000256" key="9">
    <source>
        <dbReference type="ARBA" id="ARBA00022906"/>
    </source>
</evidence>
<feature type="domain" description="TonB-dependent receptor-like beta-barrel" evidence="22">
    <location>
        <begin position="256"/>
        <end position="688"/>
    </location>
</feature>